<dbReference type="Gene3D" id="3.30.470.20">
    <property type="entry name" value="ATP-grasp fold, B domain"/>
    <property type="match status" value="1"/>
</dbReference>
<feature type="transmembrane region" description="Helical" evidence="1">
    <location>
        <begin position="120"/>
        <end position="150"/>
    </location>
</feature>
<dbReference type="SUPFAM" id="SSF52440">
    <property type="entry name" value="PreATP-grasp domain"/>
    <property type="match status" value="1"/>
</dbReference>
<evidence type="ECO:0000313" key="3">
    <source>
        <dbReference type="EMBL" id="KAF2546259.1"/>
    </source>
</evidence>
<dbReference type="AlphaFoldDB" id="A0A8S9GL13"/>
<dbReference type="InterPro" id="IPR037013">
    <property type="entry name" value="GSH-S_sub-bd_sf"/>
</dbReference>
<feature type="domain" description="Glutathione synthase substrate-binding" evidence="2">
    <location>
        <begin position="341"/>
        <end position="374"/>
    </location>
</feature>
<dbReference type="PANTHER" id="PTHR11130:SF0">
    <property type="entry name" value="GLUTATHIONE SYNTHETASE"/>
    <property type="match status" value="1"/>
</dbReference>
<protein>
    <recommendedName>
        <fullName evidence="2">Glutathione synthase substrate-binding domain-containing protein</fullName>
    </recommendedName>
</protein>
<keyword evidence="1" id="KW-0812">Transmembrane</keyword>
<sequence>MRATKTRRTYKVKRHKVDPIELANWGRAIFSSFSLICWQRALSWALTLFVPHHSCVPAPEASSSTNLVSLLLDLRLCPVTALSVPLVRGLLLVSSPAREGVWLQGDLPLPKKEKGFQIQVMLVLFEFVVASILSSILLFTAYVVCGLFLYSGLDQAVSGSVSKILYSPDYEGSVTGSLRCFLRVLGGGGLAVCPEISLSSAGLANHRRVLYPLVYVGYSKDFIFRQNDIRLGLHRSDYMLDEDTKSLLQIEMNTISCSFPGFGRLVTELHQSLLRSHGDHLGLDSERVPKNTSNSQFADAMAKAWLEYNNLRLALPKELISKVRERAFVVAAVMAKKSLWFITDHFPSESEWNARLLIEQSSAVKCPSVAYQLAGTKKIQQELAKPGVLERCES</sequence>
<dbReference type="EMBL" id="QGKY02001925">
    <property type="protein sequence ID" value="KAF2546259.1"/>
    <property type="molecule type" value="Genomic_DNA"/>
</dbReference>
<proteinExistence type="predicted"/>
<comment type="caution">
    <text evidence="3">The sequence shown here is derived from an EMBL/GenBank/DDBJ whole genome shotgun (WGS) entry which is preliminary data.</text>
</comment>
<dbReference type="GO" id="GO:0043295">
    <property type="term" value="F:glutathione binding"/>
    <property type="evidence" value="ECO:0007669"/>
    <property type="project" value="TreeGrafter"/>
</dbReference>
<dbReference type="Pfam" id="PF03917">
    <property type="entry name" value="GSH_synth_ATP"/>
    <property type="match status" value="1"/>
</dbReference>
<accession>A0A8S9GL13</accession>
<dbReference type="GO" id="GO:0004363">
    <property type="term" value="F:glutathione synthase activity"/>
    <property type="evidence" value="ECO:0007669"/>
    <property type="project" value="InterPro"/>
</dbReference>
<dbReference type="PANTHER" id="PTHR11130">
    <property type="entry name" value="GLUTATHIONE SYNTHETASE"/>
    <property type="match status" value="1"/>
</dbReference>
<reference evidence="3" key="1">
    <citation type="submission" date="2019-12" db="EMBL/GenBank/DDBJ databases">
        <title>Genome sequencing and annotation of Brassica cretica.</title>
        <authorList>
            <person name="Studholme D.J."/>
            <person name="Sarris P.F."/>
        </authorList>
    </citation>
    <scope>NUCLEOTIDE SEQUENCE</scope>
    <source>
        <strain evidence="3">PFS-102/07</strain>
        <tissue evidence="3">Leaf</tissue>
    </source>
</reference>
<evidence type="ECO:0000256" key="1">
    <source>
        <dbReference type="SAM" id="Phobius"/>
    </source>
</evidence>
<dbReference type="InterPro" id="IPR016185">
    <property type="entry name" value="PreATP-grasp_dom_sf"/>
</dbReference>
<keyword evidence="1" id="KW-0472">Membrane</keyword>
<name>A0A8S9GL13_BRACR</name>
<dbReference type="InterPro" id="IPR004887">
    <property type="entry name" value="GSH_synth_subst-bd"/>
</dbReference>
<dbReference type="Gene3D" id="3.40.50.1760">
    <property type="entry name" value="Glutathione synthase, substrate-binding domain superfamily, eukaryotic"/>
    <property type="match status" value="1"/>
</dbReference>
<dbReference type="GO" id="GO:0005829">
    <property type="term" value="C:cytosol"/>
    <property type="evidence" value="ECO:0007669"/>
    <property type="project" value="TreeGrafter"/>
</dbReference>
<dbReference type="SUPFAM" id="SSF56059">
    <property type="entry name" value="Glutathione synthetase ATP-binding domain-like"/>
    <property type="match status" value="1"/>
</dbReference>
<gene>
    <name evidence="3" type="ORF">F2Q70_00022116</name>
</gene>
<dbReference type="GO" id="GO:0005524">
    <property type="term" value="F:ATP binding"/>
    <property type="evidence" value="ECO:0007669"/>
    <property type="project" value="InterPro"/>
</dbReference>
<evidence type="ECO:0000259" key="2">
    <source>
        <dbReference type="Pfam" id="PF03199"/>
    </source>
</evidence>
<keyword evidence="1" id="KW-1133">Transmembrane helix</keyword>
<dbReference type="InterPro" id="IPR005615">
    <property type="entry name" value="Glutathione_synthase"/>
</dbReference>
<dbReference type="Pfam" id="PF03199">
    <property type="entry name" value="GSH_synthase"/>
    <property type="match status" value="1"/>
</dbReference>
<organism evidence="3">
    <name type="scientific">Brassica cretica</name>
    <name type="common">Mustard</name>
    <dbReference type="NCBI Taxonomy" id="69181"/>
    <lineage>
        <taxon>Eukaryota</taxon>
        <taxon>Viridiplantae</taxon>
        <taxon>Streptophyta</taxon>
        <taxon>Embryophyta</taxon>
        <taxon>Tracheophyta</taxon>
        <taxon>Spermatophyta</taxon>
        <taxon>Magnoliopsida</taxon>
        <taxon>eudicotyledons</taxon>
        <taxon>Gunneridae</taxon>
        <taxon>Pentapetalae</taxon>
        <taxon>rosids</taxon>
        <taxon>malvids</taxon>
        <taxon>Brassicales</taxon>
        <taxon>Brassicaceae</taxon>
        <taxon>Brassiceae</taxon>
        <taxon>Brassica</taxon>
    </lineage>
</organism>